<comment type="subcellular location">
    <subcellularLocation>
        <location evidence="1">Membrane</location>
        <topology evidence="1">Multi-pass membrane protein</topology>
    </subcellularLocation>
</comment>
<proteinExistence type="predicted"/>
<dbReference type="InterPro" id="IPR011701">
    <property type="entry name" value="MFS"/>
</dbReference>
<feature type="transmembrane region" description="Helical" evidence="6">
    <location>
        <begin position="396"/>
        <end position="415"/>
    </location>
</feature>
<feature type="transmembrane region" description="Helical" evidence="6">
    <location>
        <begin position="12"/>
        <end position="34"/>
    </location>
</feature>
<keyword evidence="4 6" id="KW-1133">Transmembrane helix</keyword>
<dbReference type="PANTHER" id="PTHR12778">
    <property type="entry name" value="SOLUTE CARRIER FAMILY 33 ACETYL-COA TRANSPORTER -RELATED"/>
    <property type="match status" value="1"/>
</dbReference>
<feature type="transmembrane region" description="Helical" evidence="6">
    <location>
        <begin position="144"/>
        <end position="165"/>
    </location>
</feature>
<evidence type="ECO:0000256" key="1">
    <source>
        <dbReference type="ARBA" id="ARBA00004141"/>
    </source>
</evidence>
<dbReference type="Gene3D" id="1.20.1250.20">
    <property type="entry name" value="MFS general substrate transporter like domains"/>
    <property type="match status" value="2"/>
</dbReference>
<sequence length="430" mass="47397">MSKTNNKPKHPATWIPTAYFAMGLPFVAIAQASVLMFKSFGISDSLIAFWTSLIMLPWTLKPLWSPILEMFKTKKHFVVATQLVTGFTFALVALSLPLDSFFTYSIALLAVIAFSGATHDIAADGVYLSVLSGKEQAKYIGWQGASYNIAKILTAGAFVYLAGILEDRFGVLHAWMAVMLTYSVIMISLALYHIKMLPSGGNASSEVASLNEGFKTLWDVIKTFFQKKHIGWFIAFIILYRFTEGFAIKIAPLFFKATIEDGGLGLSTSQIGLIYGVFGSAAFVLGSILAGYYISARGLKKSLFTLVCIFNVQFIIYALLAVYRPESIFLIGSAVVVEYFVYGFGFVGLMLFMMQQVAPGKYKMAHYAFATGIMNLGIMLPGMLSGFMSDWLGYKLFFICILVVIIPSLLAARFVPFVHSEESEADENKV</sequence>
<organism evidence="8 9">
    <name type="scientific">Labilibaculum manganireducens</name>
    <dbReference type="NCBI Taxonomy" id="1940525"/>
    <lineage>
        <taxon>Bacteria</taxon>
        <taxon>Pseudomonadati</taxon>
        <taxon>Bacteroidota</taxon>
        <taxon>Bacteroidia</taxon>
        <taxon>Marinilabiliales</taxon>
        <taxon>Marinifilaceae</taxon>
        <taxon>Labilibaculum</taxon>
    </lineage>
</organism>
<gene>
    <name evidence="8" type="ORF">BZG01_00605</name>
</gene>
<dbReference type="Proteomes" id="UP000233618">
    <property type="component" value="Unassembled WGS sequence"/>
</dbReference>
<evidence type="ECO:0000313" key="8">
    <source>
        <dbReference type="EMBL" id="PKQ69464.1"/>
    </source>
</evidence>
<feature type="transmembrane region" description="Helical" evidence="6">
    <location>
        <begin position="364"/>
        <end position="384"/>
    </location>
</feature>
<feature type="transmembrane region" description="Helical" evidence="6">
    <location>
        <begin position="46"/>
        <end position="64"/>
    </location>
</feature>
<reference evidence="8 9" key="1">
    <citation type="journal article" date="2017" name="Front. Microbiol.">
        <title>Labilibaculum manganireducens gen. nov., sp. nov. and Labilibaculum filiforme sp. nov., Novel Bacteroidetes Isolated from Subsurface Sediments of the Baltic Sea.</title>
        <authorList>
            <person name="Vandieken V."/>
            <person name="Marshall I.P."/>
            <person name="Niemann H."/>
            <person name="Engelen B."/>
            <person name="Cypionka H."/>
        </authorList>
    </citation>
    <scope>NUCLEOTIDE SEQUENCE [LARGE SCALE GENOMIC DNA]</scope>
    <source>
        <strain evidence="8 9">59.10-2M</strain>
    </source>
</reference>
<evidence type="ECO:0000256" key="6">
    <source>
        <dbReference type="SAM" id="Phobius"/>
    </source>
</evidence>
<accession>A0A2N3IGM3</accession>
<feature type="transmembrane region" description="Helical" evidence="6">
    <location>
        <begin position="303"/>
        <end position="323"/>
    </location>
</feature>
<feature type="transmembrane region" description="Helical" evidence="6">
    <location>
        <begin position="171"/>
        <end position="192"/>
    </location>
</feature>
<dbReference type="AlphaFoldDB" id="A0A2N3IGM3"/>
<dbReference type="EMBL" id="MVDE01000001">
    <property type="protein sequence ID" value="PKQ69464.1"/>
    <property type="molecule type" value="Genomic_DNA"/>
</dbReference>
<evidence type="ECO:0000256" key="4">
    <source>
        <dbReference type="ARBA" id="ARBA00022989"/>
    </source>
</evidence>
<keyword evidence="5 6" id="KW-0472">Membrane</keyword>
<dbReference type="GO" id="GO:0022857">
    <property type="term" value="F:transmembrane transporter activity"/>
    <property type="evidence" value="ECO:0007669"/>
    <property type="project" value="InterPro"/>
</dbReference>
<evidence type="ECO:0000313" key="9">
    <source>
        <dbReference type="Proteomes" id="UP000233618"/>
    </source>
</evidence>
<name>A0A2N3IGM3_9BACT</name>
<feature type="transmembrane region" description="Helical" evidence="6">
    <location>
        <begin position="271"/>
        <end position="294"/>
    </location>
</feature>
<feature type="transmembrane region" description="Helical" evidence="6">
    <location>
        <begin position="329"/>
        <end position="352"/>
    </location>
</feature>
<dbReference type="PROSITE" id="PS50850">
    <property type="entry name" value="MFS"/>
    <property type="match status" value="1"/>
</dbReference>
<dbReference type="Pfam" id="PF07690">
    <property type="entry name" value="MFS_1"/>
    <property type="match status" value="1"/>
</dbReference>
<dbReference type="PANTHER" id="PTHR12778:SF10">
    <property type="entry name" value="MAJOR FACILITATOR SUPERFAMILY DOMAIN-CONTAINING PROTEIN 3"/>
    <property type="match status" value="1"/>
</dbReference>
<evidence type="ECO:0000256" key="2">
    <source>
        <dbReference type="ARBA" id="ARBA00022448"/>
    </source>
</evidence>
<feature type="transmembrane region" description="Helical" evidence="6">
    <location>
        <begin position="76"/>
        <end position="96"/>
    </location>
</feature>
<protein>
    <submittedName>
        <fullName evidence="8">MFS transporter</fullName>
    </submittedName>
</protein>
<dbReference type="InterPro" id="IPR004752">
    <property type="entry name" value="AmpG_permease/AT-1"/>
</dbReference>
<keyword evidence="2" id="KW-0813">Transport</keyword>
<keyword evidence="3 6" id="KW-0812">Transmembrane</keyword>
<evidence type="ECO:0000256" key="5">
    <source>
        <dbReference type="ARBA" id="ARBA00023136"/>
    </source>
</evidence>
<dbReference type="InterPro" id="IPR020846">
    <property type="entry name" value="MFS_dom"/>
</dbReference>
<feature type="transmembrane region" description="Helical" evidence="6">
    <location>
        <begin position="230"/>
        <end position="251"/>
    </location>
</feature>
<dbReference type="SUPFAM" id="SSF103473">
    <property type="entry name" value="MFS general substrate transporter"/>
    <property type="match status" value="1"/>
</dbReference>
<evidence type="ECO:0000259" key="7">
    <source>
        <dbReference type="PROSITE" id="PS50850"/>
    </source>
</evidence>
<comment type="caution">
    <text evidence="8">The sequence shown here is derived from an EMBL/GenBank/DDBJ whole genome shotgun (WGS) entry which is preliminary data.</text>
</comment>
<feature type="domain" description="Major facilitator superfamily (MFS) profile" evidence="7">
    <location>
        <begin position="11"/>
        <end position="419"/>
    </location>
</feature>
<dbReference type="GO" id="GO:0016020">
    <property type="term" value="C:membrane"/>
    <property type="evidence" value="ECO:0007669"/>
    <property type="project" value="UniProtKB-SubCell"/>
</dbReference>
<dbReference type="RefSeq" id="WP_101307881.1">
    <property type="nucleotide sequence ID" value="NZ_MVDE01000001.1"/>
</dbReference>
<evidence type="ECO:0000256" key="3">
    <source>
        <dbReference type="ARBA" id="ARBA00022692"/>
    </source>
</evidence>
<feature type="transmembrane region" description="Helical" evidence="6">
    <location>
        <begin position="102"/>
        <end position="123"/>
    </location>
</feature>
<keyword evidence="9" id="KW-1185">Reference proteome</keyword>
<dbReference type="InterPro" id="IPR036259">
    <property type="entry name" value="MFS_trans_sf"/>
</dbReference>